<dbReference type="RefSeq" id="WP_013497809.1">
    <property type="nucleotide sequence ID" value="NC_014833.1"/>
</dbReference>
<dbReference type="Proteomes" id="UP000006919">
    <property type="component" value="Chromosome"/>
</dbReference>
<feature type="region of interest" description="Disordered" evidence="1">
    <location>
        <begin position="181"/>
        <end position="202"/>
    </location>
</feature>
<evidence type="ECO:0000313" key="2">
    <source>
        <dbReference type="EMBL" id="ADU21631.1"/>
    </source>
</evidence>
<dbReference type="SUPFAM" id="SSF160904">
    <property type="entry name" value="Jann2411-like"/>
    <property type="match status" value="1"/>
</dbReference>
<dbReference type="InterPro" id="IPR023286">
    <property type="entry name" value="ABATE_dom_sf"/>
</dbReference>
<dbReference type="eggNOG" id="ENOG503342A">
    <property type="taxonomic scope" value="Bacteria"/>
</dbReference>
<evidence type="ECO:0008006" key="4">
    <source>
        <dbReference type="Google" id="ProtNLM"/>
    </source>
</evidence>
<reference evidence="2 3" key="1">
    <citation type="journal article" date="2011" name="J. Bacteriol.">
        <title>Complete genome of the cellulolytic ruminal bacterium Ruminococcus albus 7.</title>
        <authorList>
            <person name="Suen G."/>
            <person name="Stevenson D.M."/>
            <person name="Bruce D.C."/>
            <person name="Chertkov O."/>
            <person name="Copeland A."/>
            <person name="Cheng J.F."/>
            <person name="Detter C."/>
            <person name="Detter J.C."/>
            <person name="Goodwin L.A."/>
            <person name="Han C.S."/>
            <person name="Hauser L.J."/>
            <person name="Ivanova N.N."/>
            <person name="Kyrpides N.C."/>
            <person name="Land M.L."/>
            <person name="Lapidus A."/>
            <person name="Lucas S."/>
            <person name="Ovchinnikova G."/>
            <person name="Pitluck S."/>
            <person name="Tapia R."/>
            <person name="Woyke T."/>
            <person name="Boyum J."/>
            <person name="Mead D."/>
            <person name="Weimer P.J."/>
        </authorList>
    </citation>
    <scope>NUCLEOTIDE SEQUENCE [LARGE SCALE GENOMIC DNA]</scope>
    <source>
        <strain evidence="3">ATCC 27210 / DSM 20455 / JCM 14654 / NCDO 2250 / 7</strain>
    </source>
</reference>
<dbReference type="EMBL" id="CP002403">
    <property type="protein sequence ID" value="ADU21631.1"/>
    <property type="molecule type" value="Genomic_DNA"/>
</dbReference>
<sequence length="411" mass="48495">MYYFNYSDNSCTFKNDTCEVDVVKESWGKNDYAFRVKCKKRFAEFGFYNHSLGLVKLSTNNPKMTDNILLKFISIDTENEKKGIKQLYDFFSNYGFLFKIPDDDYEKIKFNDVKNLVNRLTAIVKLFNELQTTNTNYEMIIVYMMKLILSEPFTINTRYSKYRSYTHEIRLVLDNNRGSKSYGSWGSEENSEPDRVGSDPYAPIQYDDQEEDDLTPSICEQLGVLDKRHKDFNDPFFDEINGETDSKRSGVDDDILKRISDAYHKVNGYSYHTNVLLDFLYYYYENVGIIKEFSDNGLIFYDDDQVHRENFNDDDKNTLVLCAREILTNEINYNLRGVKVVYNPYLRVNEIHMETLLEGLYYSLSFSNPDLVIYKRCPTCLNYFEVSSTNSRKKFCSPECQNNRKDKRKIK</sequence>
<accession>E6UCM6</accession>
<proteinExistence type="predicted"/>
<evidence type="ECO:0000256" key="1">
    <source>
        <dbReference type="SAM" id="MobiDB-lite"/>
    </source>
</evidence>
<organism evidence="2 3">
    <name type="scientific">Ruminococcus albus (strain ATCC 27210 / DSM 20455 / JCM 14654 / NCDO 2250 / 7)</name>
    <dbReference type="NCBI Taxonomy" id="697329"/>
    <lineage>
        <taxon>Bacteria</taxon>
        <taxon>Bacillati</taxon>
        <taxon>Bacillota</taxon>
        <taxon>Clostridia</taxon>
        <taxon>Eubacteriales</taxon>
        <taxon>Oscillospiraceae</taxon>
        <taxon>Ruminococcus</taxon>
    </lineage>
</organism>
<dbReference type="KEGG" id="ral:Rumal_1105"/>
<name>E6UCM6_RUMA7</name>
<dbReference type="AlphaFoldDB" id="E6UCM6"/>
<dbReference type="OrthoDB" id="1846498at2"/>
<gene>
    <name evidence="2" type="ordered locus">Rumal_1105</name>
</gene>
<evidence type="ECO:0000313" key="3">
    <source>
        <dbReference type="Proteomes" id="UP000006919"/>
    </source>
</evidence>
<protein>
    <recommendedName>
        <fullName evidence="4">CGNR zinc finger domain-containing protein</fullName>
    </recommendedName>
</protein>
<dbReference type="HOGENOM" id="CLU_701924_0_0_9"/>